<evidence type="ECO:0000313" key="4">
    <source>
        <dbReference type="Proteomes" id="UP000301737"/>
    </source>
</evidence>
<dbReference type="AlphaFoldDB" id="A0A4C2EBI6"/>
<name>A0A4C2EBI6_9SACH</name>
<proteinExistence type="predicted"/>
<accession>A0A4C2EBI6</accession>
<dbReference type="OrthoDB" id="5551751at2759"/>
<keyword evidence="4" id="KW-1185">Reference proteome</keyword>
<dbReference type="PANTHER" id="PTHR28156:SF1">
    <property type="entry name" value="FAS1 DOMAIN-CONTAINING PROTEIN YDR262W"/>
    <property type="match status" value="1"/>
</dbReference>
<keyword evidence="1" id="KW-0732">Signal</keyword>
<dbReference type="Gene3D" id="2.30.180.10">
    <property type="entry name" value="FAS1 domain"/>
    <property type="match status" value="1"/>
</dbReference>
<evidence type="ECO:0000313" key="3">
    <source>
        <dbReference type="EMBL" id="GCF01536.1"/>
    </source>
</evidence>
<dbReference type="EMBL" id="BIMX01000034">
    <property type="protein sequence ID" value="GCF01536.1"/>
    <property type="molecule type" value="Genomic_DNA"/>
</dbReference>
<gene>
    <name evidence="3" type="ORF">ZYGM_001669</name>
</gene>
<dbReference type="PROSITE" id="PS50213">
    <property type="entry name" value="FAS1"/>
    <property type="match status" value="1"/>
</dbReference>
<dbReference type="InterPro" id="IPR040200">
    <property type="entry name" value="Mug57-like"/>
</dbReference>
<sequence length="409" mass="45796">DSADKAGEVLHDIFHKRDGKDSADKAGEVLHDIFHKKDGKDSADKAGEVLHDIFHKRDGNDSADKAGEVLHDIFHKRDGKDSGEKAGEVLHGIFKRDAKDGADKAGEVLHDIFHKRDPEDAAEKADAVLKGIFKREDKAEEAGSILHDIFHKRDGKDSADKAGEVLHDIFHKKDGEDSADKAGEVLHDIFHKRDANIFGDAAKQDLQTLGKIYKKDASSLQQASFDLKENFRSMNLDSIFTLLNDVDLFYSYIREDVPFVNQLTDANEDVVIIAPTNEAITKLGKKPWEFPRNIEALEQQGSSEEEIDAAIHRNILDFVRSHVIFFEDGSSFFKEENDYTVIRSVNMENQRTEEDKTSDDSGDVMVKSENGSFLVASSKNKEFHEVKNVEMGINGVVLIVDSCLAWPTF</sequence>
<feature type="domain" description="FAS1" evidence="2">
    <location>
        <begin position="233"/>
        <end position="404"/>
    </location>
</feature>
<comment type="caution">
    <text evidence="3">The sequence shown here is derived from an EMBL/GenBank/DDBJ whole genome shotgun (WGS) entry which is preliminary data.</text>
</comment>
<protein>
    <recommendedName>
        <fullName evidence="2">FAS1 domain-containing protein</fullName>
    </recommendedName>
</protein>
<reference evidence="3 4" key="1">
    <citation type="submission" date="2019-01" db="EMBL/GenBank/DDBJ databases">
        <title>Draft Genome Sequencing of Zygosaccharomyces mellis Ca-7.</title>
        <authorList>
            <person name="Shiwa Y."/>
            <person name="Kanesaki Y."/>
            <person name="Ishige T."/>
            <person name="Mura K."/>
            <person name="Hori T."/>
            <person name="Tamura T."/>
        </authorList>
    </citation>
    <scope>NUCLEOTIDE SEQUENCE [LARGE SCALE GENOMIC DNA]</scope>
    <source>
        <strain evidence="3 4">Ca-7</strain>
    </source>
</reference>
<dbReference type="InterPro" id="IPR000782">
    <property type="entry name" value="FAS1_domain"/>
</dbReference>
<dbReference type="Proteomes" id="UP000301737">
    <property type="component" value="Unassembled WGS sequence"/>
</dbReference>
<dbReference type="InterPro" id="IPR036378">
    <property type="entry name" value="FAS1_dom_sf"/>
</dbReference>
<evidence type="ECO:0000259" key="2">
    <source>
        <dbReference type="PROSITE" id="PS50213"/>
    </source>
</evidence>
<organism evidence="3 4">
    <name type="scientific">Zygosaccharomyces mellis</name>
    <dbReference type="NCBI Taxonomy" id="42258"/>
    <lineage>
        <taxon>Eukaryota</taxon>
        <taxon>Fungi</taxon>
        <taxon>Dikarya</taxon>
        <taxon>Ascomycota</taxon>
        <taxon>Saccharomycotina</taxon>
        <taxon>Saccharomycetes</taxon>
        <taxon>Saccharomycetales</taxon>
        <taxon>Saccharomycetaceae</taxon>
        <taxon>Zygosaccharomyces</taxon>
    </lineage>
</organism>
<feature type="non-terminal residue" evidence="3">
    <location>
        <position position="1"/>
    </location>
</feature>
<evidence type="ECO:0000256" key="1">
    <source>
        <dbReference type="ARBA" id="ARBA00022729"/>
    </source>
</evidence>
<dbReference type="PANTHER" id="PTHR28156">
    <property type="entry name" value="FAS1 DOMAIN-CONTAINING PROTEIN YDR262W"/>
    <property type="match status" value="1"/>
</dbReference>